<dbReference type="GO" id="GO:0006298">
    <property type="term" value="P:mismatch repair"/>
    <property type="evidence" value="ECO:0007669"/>
    <property type="project" value="TreeGrafter"/>
</dbReference>
<dbReference type="CDD" id="cd00056">
    <property type="entry name" value="ENDO3c"/>
    <property type="match status" value="1"/>
</dbReference>
<proteinExistence type="inferred from homology"/>
<keyword evidence="16" id="KW-1185">Reference proteome</keyword>
<evidence type="ECO:0000256" key="8">
    <source>
        <dbReference type="ARBA" id="ARBA00022763"/>
    </source>
</evidence>
<evidence type="ECO:0000256" key="12">
    <source>
        <dbReference type="ARBA" id="ARBA00023204"/>
    </source>
</evidence>
<evidence type="ECO:0000256" key="2">
    <source>
        <dbReference type="ARBA" id="ARBA00001966"/>
    </source>
</evidence>
<gene>
    <name evidence="15" type="ORF">BJ085DRAFT_10529</name>
</gene>
<keyword evidence="12" id="KW-0234">DNA repair</keyword>
<evidence type="ECO:0000313" key="15">
    <source>
        <dbReference type="EMBL" id="RKP34731.1"/>
    </source>
</evidence>
<evidence type="ECO:0000256" key="10">
    <source>
        <dbReference type="ARBA" id="ARBA00023004"/>
    </source>
</evidence>
<evidence type="ECO:0000256" key="6">
    <source>
        <dbReference type="ARBA" id="ARBA00022485"/>
    </source>
</evidence>
<dbReference type="PANTHER" id="PTHR42944:SF1">
    <property type="entry name" value="ADENINE DNA GLYCOSYLASE"/>
    <property type="match status" value="1"/>
</dbReference>
<dbReference type="InterPro" id="IPR044298">
    <property type="entry name" value="MIG/MutY"/>
</dbReference>
<dbReference type="InterPro" id="IPR023170">
    <property type="entry name" value="HhH_base_excis_C"/>
</dbReference>
<dbReference type="GO" id="GO:0032357">
    <property type="term" value="F:oxidized purine DNA binding"/>
    <property type="evidence" value="ECO:0007669"/>
    <property type="project" value="TreeGrafter"/>
</dbReference>
<dbReference type="InterPro" id="IPR004035">
    <property type="entry name" value="Endouclease-III_FeS-bd_BS"/>
</dbReference>
<evidence type="ECO:0000256" key="4">
    <source>
        <dbReference type="ARBA" id="ARBA00012045"/>
    </source>
</evidence>
<organism evidence="15 16">
    <name type="scientific">Dimargaris cristalligena</name>
    <dbReference type="NCBI Taxonomy" id="215637"/>
    <lineage>
        <taxon>Eukaryota</taxon>
        <taxon>Fungi</taxon>
        <taxon>Fungi incertae sedis</taxon>
        <taxon>Zoopagomycota</taxon>
        <taxon>Kickxellomycotina</taxon>
        <taxon>Dimargaritomycetes</taxon>
        <taxon>Dimargaritales</taxon>
        <taxon>Dimargaritaceae</taxon>
        <taxon>Dimargaris</taxon>
    </lineage>
</organism>
<dbReference type="GO" id="GO:0006285">
    <property type="term" value="P:base-excision repair, AP site formation"/>
    <property type="evidence" value="ECO:0007669"/>
    <property type="project" value="UniProtKB-ARBA"/>
</dbReference>
<dbReference type="EC" id="3.2.2.31" evidence="4"/>
<dbReference type="SUPFAM" id="SSF48150">
    <property type="entry name" value="DNA-glycosylase"/>
    <property type="match status" value="1"/>
</dbReference>
<dbReference type="GO" id="GO:0034039">
    <property type="term" value="F:8-oxo-7,8-dihydroguanine DNA N-glycosylase activity"/>
    <property type="evidence" value="ECO:0007669"/>
    <property type="project" value="TreeGrafter"/>
</dbReference>
<keyword evidence="6" id="KW-0004">4Fe-4S</keyword>
<dbReference type="GO" id="GO:0051539">
    <property type="term" value="F:4 iron, 4 sulfur cluster binding"/>
    <property type="evidence" value="ECO:0007669"/>
    <property type="project" value="UniProtKB-KW"/>
</dbReference>
<dbReference type="PROSITE" id="PS00764">
    <property type="entry name" value="ENDONUCLEASE_III_1"/>
    <property type="match status" value="1"/>
</dbReference>
<reference evidence="16" key="1">
    <citation type="journal article" date="2018" name="Nat. Microbiol.">
        <title>Leveraging single-cell genomics to expand the fungal tree of life.</title>
        <authorList>
            <person name="Ahrendt S.R."/>
            <person name="Quandt C.A."/>
            <person name="Ciobanu D."/>
            <person name="Clum A."/>
            <person name="Salamov A."/>
            <person name="Andreopoulos B."/>
            <person name="Cheng J.F."/>
            <person name="Woyke T."/>
            <person name="Pelin A."/>
            <person name="Henrissat B."/>
            <person name="Reynolds N.K."/>
            <person name="Benny G.L."/>
            <person name="Smith M.E."/>
            <person name="James T.Y."/>
            <person name="Grigoriev I.V."/>
        </authorList>
    </citation>
    <scope>NUCLEOTIDE SEQUENCE [LARGE SCALE GENOMIC DNA]</scope>
    <source>
        <strain evidence="16">RSA 468</strain>
    </source>
</reference>
<dbReference type="GO" id="GO:0035485">
    <property type="term" value="F:adenine/guanine mispair binding"/>
    <property type="evidence" value="ECO:0007669"/>
    <property type="project" value="TreeGrafter"/>
</dbReference>
<comment type="similarity">
    <text evidence="3">Belongs to the Nth/MutY family.</text>
</comment>
<keyword evidence="11" id="KW-0411">Iron-sulfur</keyword>
<dbReference type="Proteomes" id="UP000268162">
    <property type="component" value="Unassembled WGS sequence"/>
</dbReference>
<accession>A0A4P9ZPV3</accession>
<dbReference type="InterPro" id="IPR011257">
    <property type="entry name" value="DNA_glycosylase"/>
</dbReference>
<dbReference type="Pfam" id="PF00730">
    <property type="entry name" value="HhH-GPD"/>
    <property type="match status" value="1"/>
</dbReference>
<keyword evidence="7" id="KW-0479">Metal-binding</keyword>
<keyword evidence="10" id="KW-0408">Iron</keyword>
<evidence type="ECO:0000256" key="7">
    <source>
        <dbReference type="ARBA" id="ARBA00022723"/>
    </source>
</evidence>
<keyword evidence="9" id="KW-0378">Hydrolase</keyword>
<comment type="cofactor">
    <cofactor evidence="2">
        <name>[4Fe-4S] cluster</name>
        <dbReference type="ChEBI" id="CHEBI:49883"/>
    </cofactor>
</comment>
<evidence type="ECO:0000256" key="13">
    <source>
        <dbReference type="ARBA" id="ARBA00023295"/>
    </source>
</evidence>
<evidence type="ECO:0000256" key="3">
    <source>
        <dbReference type="ARBA" id="ARBA00008343"/>
    </source>
</evidence>
<evidence type="ECO:0000256" key="5">
    <source>
        <dbReference type="ARBA" id="ARBA00022023"/>
    </source>
</evidence>
<name>A0A4P9ZPV3_9FUNG</name>
<dbReference type="STRING" id="215637.A0A4P9ZPV3"/>
<dbReference type="SMART" id="SM00525">
    <property type="entry name" value="FES"/>
    <property type="match status" value="1"/>
</dbReference>
<dbReference type="GO" id="GO:0000701">
    <property type="term" value="F:purine-specific mismatch base pair DNA N-glycosylase activity"/>
    <property type="evidence" value="ECO:0007669"/>
    <property type="project" value="UniProtKB-EC"/>
</dbReference>
<feature type="non-terminal residue" evidence="15">
    <location>
        <position position="195"/>
    </location>
</feature>
<dbReference type="FunFam" id="1.10.340.30:FF:000002">
    <property type="entry name" value="Adenine DNA glycosylase"/>
    <property type="match status" value="1"/>
</dbReference>
<feature type="non-terminal residue" evidence="15">
    <location>
        <position position="1"/>
    </location>
</feature>
<dbReference type="GO" id="GO:0005634">
    <property type="term" value="C:nucleus"/>
    <property type="evidence" value="ECO:0007669"/>
    <property type="project" value="TreeGrafter"/>
</dbReference>
<evidence type="ECO:0000256" key="11">
    <source>
        <dbReference type="ARBA" id="ARBA00023014"/>
    </source>
</evidence>
<dbReference type="AlphaFoldDB" id="A0A4P9ZPV3"/>
<feature type="domain" description="HhH-GPD" evidence="14">
    <location>
        <begin position="15"/>
        <end position="168"/>
    </location>
</feature>
<evidence type="ECO:0000256" key="1">
    <source>
        <dbReference type="ARBA" id="ARBA00000843"/>
    </source>
</evidence>
<dbReference type="PANTHER" id="PTHR42944">
    <property type="entry name" value="ADENINE DNA GLYCOSYLASE"/>
    <property type="match status" value="1"/>
</dbReference>
<keyword evidence="8" id="KW-0227">DNA damage</keyword>
<keyword evidence="13" id="KW-0326">Glycosidase</keyword>
<evidence type="ECO:0000259" key="14">
    <source>
        <dbReference type="SMART" id="SM00478"/>
    </source>
</evidence>
<dbReference type="SMART" id="SM00478">
    <property type="entry name" value="ENDO3c"/>
    <property type="match status" value="1"/>
</dbReference>
<dbReference type="Gene3D" id="1.10.340.30">
    <property type="entry name" value="Hypothetical protein, domain 2"/>
    <property type="match status" value="1"/>
</dbReference>
<dbReference type="InterPro" id="IPR003265">
    <property type="entry name" value="HhH-GPD_domain"/>
</dbReference>
<dbReference type="GO" id="GO:0046872">
    <property type="term" value="F:metal ion binding"/>
    <property type="evidence" value="ECO:0007669"/>
    <property type="project" value="UniProtKB-KW"/>
</dbReference>
<dbReference type="InterPro" id="IPR003651">
    <property type="entry name" value="Endonuclease3_FeS-loop_motif"/>
</dbReference>
<dbReference type="Gene3D" id="1.10.1670.10">
    <property type="entry name" value="Helix-hairpin-Helix base-excision DNA repair enzymes (C-terminal)"/>
    <property type="match status" value="1"/>
</dbReference>
<comment type="catalytic activity">
    <reaction evidence="1">
        <text>Hydrolyzes free adenine bases from 7,8-dihydro-8-oxoguanine:adenine mismatched double-stranded DNA, leaving an apurinic site.</text>
        <dbReference type="EC" id="3.2.2.31"/>
    </reaction>
</comment>
<protein>
    <recommendedName>
        <fullName evidence="5">Adenine DNA glycosylase</fullName>
        <ecNumber evidence="4">3.2.2.31</ecNumber>
    </recommendedName>
</protein>
<dbReference type="EMBL" id="ML003089">
    <property type="protein sequence ID" value="RKP34731.1"/>
    <property type="molecule type" value="Genomic_DNA"/>
</dbReference>
<evidence type="ECO:0000313" key="16">
    <source>
        <dbReference type="Proteomes" id="UP000268162"/>
    </source>
</evidence>
<sequence>DLAQRAYEVWVSEIMLQQTQVVTVRGYYQRWMAEFPTITRLAAASLDRVYEIWTGLGYYSRARRLHEGAQKVVTHYDGGRLPADPAVLLEEVPGVGKYTAGAIASIAYGRPAPLVDGNVTRVLTRWFAFAGDVTRAPGVKWTWAAAEYVLQTTEPGHWNQALMELGATVCAPVSPKCNQCPIQSLCRAYKQLNDP</sequence>
<evidence type="ECO:0000256" key="9">
    <source>
        <dbReference type="ARBA" id="ARBA00022801"/>
    </source>
</evidence>